<comment type="subcellular location">
    <subcellularLocation>
        <location evidence="1">Membrane</location>
        <topology evidence="1">Multi-pass membrane protein</topology>
    </subcellularLocation>
</comment>
<keyword evidence="4" id="KW-0297">G-protein coupled receptor</keyword>
<dbReference type="SUPFAM" id="SSF81321">
    <property type="entry name" value="Family A G protein-coupled receptor-like"/>
    <property type="match status" value="1"/>
</dbReference>
<evidence type="ECO:0000256" key="8">
    <source>
        <dbReference type="SAM" id="Phobius"/>
    </source>
</evidence>
<name>A0ABM1W3A1_APLCA</name>
<dbReference type="Pfam" id="PF00001">
    <property type="entry name" value="7tm_1"/>
    <property type="match status" value="1"/>
</dbReference>
<proteinExistence type="predicted"/>
<evidence type="ECO:0000313" key="11">
    <source>
        <dbReference type="RefSeq" id="XP_035829144.1"/>
    </source>
</evidence>
<feature type="transmembrane region" description="Helical" evidence="8">
    <location>
        <begin position="68"/>
        <end position="95"/>
    </location>
</feature>
<dbReference type="PANTHER" id="PTHR45695:SF9">
    <property type="entry name" value="LEUCOKININ RECEPTOR"/>
    <property type="match status" value="1"/>
</dbReference>
<keyword evidence="3 8" id="KW-1133">Transmembrane helix</keyword>
<evidence type="ECO:0000256" key="7">
    <source>
        <dbReference type="ARBA" id="ARBA00023224"/>
    </source>
</evidence>
<dbReference type="RefSeq" id="XP_035829144.1">
    <property type="nucleotide sequence ID" value="XM_035973251.1"/>
</dbReference>
<feature type="transmembrane region" description="Helical" evidence="8">
    <location>
        <begin position="29"/>
        <end position="56"/>
    </location>
</feature>
<evidence type="ECO:0000256" key="4">
    <source>
        <dbReference type="ARBA" id="ARBA00023040"/>
    </source>
</evidence>
<feature type="transmembrane region" description="Helical" evidence="8">
    <location>
        <begin position="115"/>
        <end position="136"/>
    </location>
</feature>
<evidence type="ECO:0000256" key="3">
    <source>
        <dbReference type="ARBA" id="ARBA00022989"/>
    </source>
</evidence>
<organism evidence="10 11">
    <name type="scientific">Aplysia californica</name>
    <name type="common">California sea hare</name>
    <dbReference type="NCBI Taxonomy" id="6500"/>
    <lineage>
        <taxon>Eukaryota</taxon>
        <taxon>Metazoa</taxon>
        <taxon>Spiralia</taxon>
        <taxon>Lophotrochozoa</taxon>
        <taxon>Mollusca</taxon>
        <taxon>Gastropoda</taxon>
        <taxon>Heterobranchia</taxon>
        <taxon>Euthyneura</taxon>
        <taxon>Tectipleura</taxon>
        <taxon>Aplysiida</taxon>
        <taxon>Aplysioidea</taxon>
        <taxon>Aplysiidae</taxon>
        <taxon>Aplysia</taxon>
    </lineage>
</organism>
<keyword evidence="7" id="KW-0807">Transducer</keyword>
<dbReference type="Proteomes" id="UP000694888">
    <property type="component" value="Unplaced"/>
</dbReference>
<keyword evidence="6" id="KW-0675">Receptor</keyword>
<evidence type="ECO:0000259" key="9">
    <source>
        <dbReference type="PROSITE" id="PS50262"/>
    </source>
</evidence>
<keyword evidence="5 8" id="KW-0472">Membrane</keyword>
<reference evidence="11" key="1">
    <citation type="submission" date="2025-08" db="UniProtKB">
        <authorList>
            <consortium name="RefSeq"/>
        </authorList>
    </citation>
    <scope>IDENTIFICATION</scope>
</reference>
<dbReference type="PANTHER" id="PTHR45695">
    <property type="entry name" value="LEUCOKININ RECEPTOR-RELATED"/>
    <property type="match status" value="1"/>
</dbReference>
<keyword evidence="2 8" id="KW-0812">Transmembrane</keyword>
<feature type="domain" description="G-protein coupled receptors family 1 profile" evidence="9">
    <location>
        <begin position="48"/>
        <end position="146"/>
    </location>
</feature>
<evidence type="ECO:0000256" key="6">
    <source>
        <dbReference type="ARBA" id="ARBA00023170"/>
    </source>
</evidence>
<sequence>MNSMMTSGNMSNHDLPLVDVNVTSFDREYLHWSLIIVEVGAVVVIVIGDISMLMMFFTRKLLGQSTNILVFSVAIGDLVTGLLTLPLAMLQKILVEPSEFLCKGYFYFANVSKTAVGYTILLLAMERIIAVLIHTFRILPPGRRPS</sequence>
<keyword evidence="10" id="KW-1185">Reference proteome</keyword>
<evidence type="ECO:0000256" key="1">
    <source>
        <dbReference type="ARBA" id="ARBA00004141"/>
    </source>
</evidence>
<dbReference type="InterPro" id="IPR017452">
    <property type="entry name" value="GPCR_Rhodpsn_7TM"/>
</dbReference>
<dbReference type="CDD" id="cd00637">
    <property type="entry name" value="7tm_classA_rhodopsin-like"/>
    <property type="match status" value="1"/>
</dbReference>
<evidence type="ECO:0000256" key="2">
    <source>
        <dbReference type="ARBA" id="ARBA00022692"/>
    </source>
</evidence>
<evidence type="ECO:0000313" key="10">
    <source>
        <dbReference type="Proteomes" id="UP000694888"/>
    </source>
</evidence>
<accession>A0ABM1W3A1</accession>
<gene>
    <name evidence="11" type="primary">LOC118478868</name>
</gene>
<evidence type="ECO:0000256" key="5">
    <source>
        <dbReference type="ARBA" id="ARBA00023136"/>
    </source>
</evidence>
<dbReference type="GeneID" id="118478868"/>
<dbReference type="Gene3D" id="1.20.1070.10">
    <property type="entry name" value="Rhodopsin 7-helix transmembrane proteins"/>
    <property type="match status" value="1"/>
</dbReference>
<dbReference type="InterPro" id="IPR000276">
    <property type="entry name" value="GPCR_Rhodpsn"/>
</dbReference>
<protein>
    <submittedName>
        <fullName evidence="11">Uncharacterized protein LOC118478868 isoform X1</fullName>
    </submittedName>
</protein>
<dbReference type="PROSITE" id="PS50262">
    <property type="entry name" value="G_PROTEIN_RECEP_F1_2"/>
    <property type="match status" value="1"/>
</dbReference>